<dbReference type="GO" id="GO:0016020">
    <property type="term" value="C:membrane"/>
    <property type="evidence" value="ECO:0007669"/>
    <property type="project" value="UniProtKB-SubCell"/>
</dbReference>
<evidence type="ECO:0000256" key="2">
    <source>
        <dbReference type="ARBA" id="ARBA00022692"/>
    </source>
</evidence>
<keyword evidence="5" id="KW-1133">Transmembrane helix</keyword>
<evidence type="ECO:0000256" key="5">
    <source>
        <dbReference type="ARBA" id="ARBA00022989"/>
    </source>
</evidence>
<dbReference type="InterPro" id="IPR003439">
    <property type="entry name" value="ABC_transporter-like_ATP-bd"/>
</dbReference>
<dbReference type="PROSITE" id="PS00211">
    <property type="entry name" value="ABC_TRANSPORTER_1"/>
    <property type="match status" value="1"/>
</dbReference>
<gene>
    <name evidence="8" type="ORF">RFI_03796</name>
</gene>
<evidence type="ECO:0000256" key="4">
    <source>
        <dbReference type="ARBA" id="ARBA00022840"/>
    </source>
</evidence>
<comment type="subcellular location">
    <subcellularLocation>
        <location evidence="1">Membrane</location>
        <topology evidence="1">Multi-pass membrane protein</topology>
    </subcellularLocation>
</comment>
<evidence type="ECO:0000256" key="3">
    <source>
        <dbReference type="ARBA" id="ARBA00022741"/>
    </source>
</evidence>
<name>X6P5B5_RETFI</name>
<keyword evidence="3" id="KW-0547">Nucleotide-binding</keyword>
<dbReference type="GO" id="GO:0015421">
    <property type="term" value="F:ABC-type oligopeptide transporter activity"/>
    <property type="evidence" value="ECO:0007669"/>
    <property type="project" value="TreeGrafter"/>
</dbReference>
<dbReference type="Pfam" id="PF00005">
    <property type="entry name" value="ABC_tran"/>
    <property type="match status" value="1"/>
</dbReference>
<dbReference type="EMBL" id="ASPP01003496">
    <property type="protein sequence ID" value="ETO33313.1"/>
    <property type="molecule type" value="Genomic_DNA"/>
</dbReference>
<keyword evidence="4 8" id="KW-0067">ATP-binding</keyword>
<dbReference type="PANTHER" id="PTHR43394:SF1">
    <property type="entry name" value="ATP-BINDING CASSETTE SUB-FAMILY B MEMBER 10, MITOCHONDRIAL"/>
    <property type="match status" value="1"/>
</dbReference>
<dbReference type="AlphaFoldDB" id="X6P5B5"/>
<dbReference type="OMA" id="VWLLMNG"/>
<accession>X6P5B5</accession>
<evidence type="ECO:0000256" key="6">
    <source>
        <dbReference type="ARBA" id="ARBA00023136"/>
    </source>
</evidence>
<proteinExistence type="predicted"/>
<dbReference type="GO" id="GO:0005524">
    <property type="term" value="F:ATP binding"/>
    <property type="evidence" value="ECO:0007669"/>
    <property type="project" value="UniProtKB-KW"/>
</dbReference>
<dbReference type="Gene3D" id="3.40.50.300">
    <property type="entry name" value="P-loop containing nucleotide triphosphate hydrolases"/>
    <property type="match status" value="2"/>
</dbReference>
<reference evidence="8 9" key="1">
    <citation type="journal article" date="2013" name="Curr. Biol.">
        <title>The Genome of the Foraminiferan Reticulomyxa filosa.</title>
        <authorList>
            <person name="Glockner G."/>
            <person name="Hulsmann N."/>
            <person name="Schleicher M."/>
            <person name="Noegel A.A."/>
            <person name="Eichinger L."/>
            <person name="Gallinger C."/>
            <person name="Pawlowski J."/>
            <person name="Sierra R."/>
            <person name="Euteneuer U."/>
            <person name="Pillet L."/>
            <person name="Moustafa A."/>
            <person name="Platzer M."/>
            <person name="Groth M."/>
            <person name="Szafranski K."/>
            <person name="Schliwa M."/>
        </authorList>
    </citation>
    <scope>NUCLEOTIDE SEQUENCE [LARGE SCALE GENOMIC DNA]</scope>
</reference>
<organism evidence="8 9">
    <name type="scientific">Reticulomyxa filosa</name>
    <dbReference type="NCBI Taxonomy" id="46433"/>
    <lineage>
        <taxon>Eukaryota</taxon>
        <taxon>Sar</taxon>
        <taxon>Rhizaria</taxon>
        <taxon>Retaria</taxon>
        <taxon>Foraminifera</taxon>
        <taxon>Monothalamids</taxon>
        <taxon>Reticulomyxidae</taxon>
        <taxon>Reticulomyxa</taxon>
    </lineage>
</organism>
<evidence type="ECO:0000313" key="8">
    <source>
        <dbReference type="EMBL" id="ETO33313.1"/>
    </source>
</evidence>
<dbReference type="Proteomes" id="UP000023152">
    <property type="component" value="Unassembled WGS sequence"/>
</dbReference>
<dbReference type="Gene3D" id="1.20.1560.10">
    <property type="entry name" value="ABC transporter type 1, transmembrane domain"/>
    <property type="match status" value="2"/>
</dbReference>
<keyword evidence="2" id="KW-0812">Transmembrane</keyword>
<dbReference type="InterPro" id="IPR036640">
    <property type="entry name" value="ABC1_TM_sf"/>
</dbReference>
<feature type="non-terminal residue" evidence="8">
    <location>
        <position position="1"/>
    </location>
</feature>
<comment type="caution">
    <text evidence="8">The sequence shown here is derived from an EMBL/GenBank/DDBJ whole genome shotgun (WGS) entry which is preliminary data.</text>
</comment>
<protein>
    <submittedName>
        <fullName evidence="8">ATP-binding cassette, subfamily B, member 1</fullName>
    </submittedName>
</protein>
<feature type="domain" description="ABC transporter" evidence="7">
    <location>
        <begin position="52"/>
        <end position="307"/>
    </location>
</feature>
<dbReference type="PANTHER" id="PTHR43394">
    <property type="entry name" value="ATP-DEPENDENT PERMEASE MDL1, MITOCHONDRIAL"/>
    <property type="match status" value="1"/>
</dbReference>
<dbReference type="SMART" id="SM00382">
    <property type="entry name" value="AAA"/>
    <property type="match status" value="1"/>
</dbReference>
<dbReference type="PROSITE" id="PS50893">
    <property type="entry name" value="ABC_TRANSPORTER_2"/>
    <property type="match status" value="1"/>
</dbReference>
<evidence type="ECO:0000259" key="7">
    <source>
        <dbReference type="PROSITE" id="PS50893"/>
    </source>
</evidence>
<dbReference type="GO" id="GO:0016887">
    <property type="term" value="F:ATP hydrolysis activity"/>
    <property type="evidence" value="ECO:0007669"/>
    <property type="project" value="InterPro"/>
</dbReference>
<keyword evidence="9" id="KW-1185">Reference proteome</keyword>
<keyword evidence="6" id="KW-0472">Membrane</keyword>
<dbReference type="InterPro" id="IPR017871">
    <property type="entry name" value="ABC_transporter-like_CS"/>
</dbReference>
<dbReference type="InterPro" id="IPR027417">
    <property type="entry name" value="P-loop_NTPase"/>
</dbReference>
<evidence type="ECO:0000256" key="1">
    <source>
        <dbReference type="ARBA" id="ARBA00004141"/>
    </source>
</evidence>
<dbReference type="InterPro" id="IPR039421">
    <property type="entry name" value="Type_1_exporter"/>
</dbReference>
<dbReference type="InterPro" id="IPR003593">
    <property type="entry name" value="AAA+_ATPase"/>
</dbReference>
<evidence type="ECO:0000313" key="9">
    <source>
        <dbReference type="Proteomes" id="UP000023152"/>
    </source>
</evidence>
<dbReference type="SUPFAM" id="SSF52540">
    <property type="entry name" value="P-loop containing nucleoside triphosphate hydrolases"/>
    <property type="match status" value="1"/>
</dbReference>
<sequence>GAYCCFKAFNKKMQCKPTFIAKHIFRTLDSNPSIELIDNKQGKKLDTIDGDIRFENVRFVYQMEPNKEILKGINLTIEKGKTVALVGKSGTGKSTLLKLVEITINGVDMREYNVYSIRDKMALVSQDTELFGQTIEFNVAYGVDRYTSADLKRACTLANADEFIQSFDDKYESRIGMTHTQFFYVFMSNKIIYPSGRMCDTGQRGTRLSGGQKQRVSLARMLMRKPQLMILDEATSSLDAESEALVQAALEQAIAEQKCTVILVAHRLSTVVNADKICVIDDGQVAEEGTHEELVAKNGIYARLVSRQMNLRKTMREKVRDINNEEKVTTNTTDSIDSLLNDITQNKNQDEVQKTT</sequence>
<dbReference type="OrthoDB" id="6500128at2759"/>